<proteinExistence type="inferred from homology"/>
<evidence type="ECO:0000256" key="8">
    <source>
        <dbReference type="ARBA" id="ARBA00023269"/>
    </source>
</evidence>
<dbReference type="Pfam" id="PF00125">
    <property type="entry name" value="Histone"/>
    <property type="match status" value="1"/>
</dbReference>
<dbReference type="SMART" id="SM00343">
    <property type="entry name" value="ZnF_C2HC"/>
    <property type="match status" value="1"/>
</dbReference>
<evidence type="ECO:0000256" key="4">
    <source>
        <dbReference type="ARBA" id="ARBA00011538"/>
    </source>
</evidence>
<comment type="subunit">
    <text evidence="4">The nucleosome is a histone octamer containing two molecules each of H2A, H2B, H3 and H4 assembled in one H3-H4 heterotetramer and two H2A-H2B heterodimers. The octamer wraps approximately 147 bp of DNA.</text>
</comment>
<evidence type="ECO:0000256" key="10">
    <source>
        <dbReference type="SAM" id="MobiDB-lite"/>
    </source>
</evidence>
<dbReference type="Pfam" id="PF00098">
    <property type="entry name" value="zf-CCHC"/>
    <property type="match status" value="1"/>
</dbReference>
<dbReference type="GO" id="GO:0030527">
    <property type="term" value="F:structural constituent of chromatin"/>
    <property type="evidence" value="ECO:0007669"/>
    <property type="project" value="InterPro"/>
</dbReference>
<keyword evidence="9" id="KW-0862">Zinc</keyword>
<organism evidence="12 13">
    <name type="scientific">Kingdonia uniflora</name>
    <dbReference type="NCBI Taxonomy" id="39325"/>
    <lineage>
        <taxon>Eukaryota</taxon>
        <taxon>Viridiplantae</taxon>
        <taxon>Streptophyta</taxon>
        <taxon>Embryophyta</taxon>
        <taxon>Tracheophyta</taxon>
        <taxon>Spermatophyta</taxon>
        <taxon>Magnoliopsida</taxon>
        <taxon>Ranunculales</taxon>
        <taxon>Circaeasteraceae</taxon>
        <taxon>Kingdonia</taxon>
    </lineage>
</organism>
<dbReference type="InterPro" id="IPR007125">
    <property type="entry name" value="H2A/H2B/H3"/>
</dbReference>
<dbReference type="AlphaFoldDB" id="A0A7J7P2F4"/>
<evidence type="ECO:0000256" key="7">
    <source>
        <dbReference type="ARBA" id="ARBA00023242"/>
    </source>
</evidence>
<dbReference type="GO" id="GO:0003677">
    <property type="term" value="F:DNA binding"/>
    <property type="evidence" value="ECO:0007669"/>
    <property type="project" value="UniProtKB-KW"/>
</dbReference>
<evidence type="ECO:0000256" key="1">
    <source>
        <dbReference type="ARBA" id="ARBA00004123"/>
    </source>
</evidence>
<protein>
    <recommendedName>
        <fullName evidence="11">CCHC-type domain-containing protein</fullName>
    </recommendedName>
</protein>
<dbReference type="EMBL" id="JACGCM010000347">
    <property type="protein sequence ID" value="KAF6173412.1"/>
    <property type="molecule type" value="Genomic_DNA"/>
</dbReference>
<keyword evidence="6" id="KW-0238">DNA-binding</keyword>
<dbReference type="SUPFAM" id="SSF47113">
    <property type="entry name" value="Histone-fold"/>
    <property type="match status" value="1"/>
</dbReference>
<dbReference type="FunFam" id="1.10.20.10:FF:000005">
    <property type="entry name" value="Histone H2A"/>
    <property type="match status" value="1"/>
</dbReference>
<dbReference type="GO" id="GO:0000786">
    <property type="term" value="C:nucleosome"/>
    <property type="evidence" value="ECO:0007669"/>
    <property type="project" value="UniProtKB-KW"/>
</dbReference>
<dbReference type="PRINTS" id="PR00620">
    <property type="entry name" value="HISTONEH2A"/>
</dbReference>
<dbReference type="SUPFAM" id="SSF57756">
    <property type="entry name" value="Retrovirus zinc finger-like domains"/>
    <property type="match status" value="1"/>
</dbReference>
<accession>A0A7J7P2F4</accession>
<dbReference type="GO" id="GO:0005634">
    <property type="term" value="C:nucleus"/>
    <property type="evidence" value="ECO:0007669"/>
    <property type="project" value="UniProtKB-SubCell"/>
</dbReference>
<gene>
    <name evidence="12" type="ORF">GIB67_027107</name>
</gene>
<keyword evidence="9" id="KW-0863">Zinc-finger</keyword>
<keyword evidence="5" id="KW-0158">Chromosome</keyword>
<evidence type="ECO:0000256" key="6">
    <source>
        <dbReference type="ARBA" id="ARBA00023125"/>
    </source>
</evidence>
<feature type="domain" description="CCHC-type" evidence="11">
    <location>
        <begin position="228"/>
        <end position="242"/>
    </location>
</feature>
<evidence type="ECO:0000259" key="11">
    <source>
        <dbReference type="PROSITE" id="PS50158"/>
    </source>
</evidence>
<dbReference type="InterPro" id="IPR032454">
    <property type="entry name" value="Histone_H2A_C"/>
</dbReference>
<feature type="compositionally biased region" description="Polar residues" evidence="10">
    <location>
        <begin position="44"/>
        <end position="58"/>
    </location>
</feature>
<dbReference type="GO" id="GO:0008270">
    <property type="term" value="F:zinc ion binding"/>
    <property type="evidence" value="ECO:0007669"/>
    <property type="project" value="UniProtKB-KW"/>
</dbReference>
<dbReference type="SMART" id="SM00414">
    <property type="entry name" value="H2A"/>
    <property type="match status" value="1"/>
</dbReference>
<dbReference type="Gene3D" id="1.10.20.10">
    <property type="entry name" value="Histone, subunit A"/>
    <property type="match status" value="1"/>
</dbReference>
<dbReference type="InterPro" id="IPR001878">
    <property type="entry name" value="Znf_CCHC"/>
</dbReference>
<keyword evidence="8" id="KW-0544">Nucleosome core</keyword>
<reference evidence="12 13" key="1">
    <citation type="journal article" date="2020" name="IScience">
        <title>Genome Sequencing of the Endangered Kingdonia uniflora (Circaeasteraceae, Ranunculales) Reveals Potential Mechanisms of Evolutionary Specialization.</title>
        <authorList>
            <person name="Sun Y."/>
            <person name="Deng T."/>
            <person name="Zhang A."/>
            <person name="Moore M.J."/>
            <person name="Landis J.B."/>
            <person name="Lin N."/>
            <person name="Zhang H."/>
            <person name="Zhang X."/>
            <person name="Huang J."/>
            <person name="Zhang X."/>
            <person name="Sun H."/>
            <person name="Wang H."/>
        </authorList>
    </citation>
    <scope>NUCLEOTIDE SEQUENCE [LARGE SCALE GENOMIC DNA]</scope>
    <source>
        <strain evidence="12">TB1705</strain>
        <tissue evidence="12">Leaf</tissue>
    </source>
</reference>
<dbReference type="PANTHER" id="PTHR23430">
    <property type="entry name" value="HISTONE H2A"/>
    <property type="match status" value="1"/>
</dbReference>
<dbReference type="InterPro" id="IPR009072">
    <property type="entry name" value="Histone-fold"/>
</dbReference>
<dbReference type="OrthoDB" id="1934635at2759"/>
<comment type="caution">
    <text evidence="12">The sequence shown here is derived from an EMBL/GenBank/DDBJ whole genome shotgun (WGS) entry which is preliminary data.</text>
</comment>
<comment type="subcellular location">
    <subcellularLocation>
        <location evidence="2">Chromosome</location>
    </subcellularLocation>
    <subcellularLocation>
        <location evidence="1">Nucleus</location>
    </subcellularLocation>
</comment>
<keyword evidence="13" id="KW-1185">Reference proteome</keyword>
<dbReference type="CDD" id="cd00074">
    <property type="entry name" value="HFD_H2A"/>
    <property type="match status" value="1"/>
</dbReference>
<dbReference type="InterPro" id="IPR002119">
    <property type="entry name" value="Histone_H2A"/>
</dbReference>
<evidence type="ECO:0000256" key="3">
    <source>
        <dbReference type="ARBA" id="ARBA00010691"/>
    </source>
</evidence>
<evidence type="ECO:0000256" key="9">
    <source>
        <dbReference type="PROSITE-ProRule" id="PRU00047"/>
    </source>
</evidence>
<dbReference type="InterPro" id="IPR036875">
    <property type="entry name" value="Znf_CCHC_sf"/>
</dbReference>
<comment type="similarity">
    <text evidence="3">Belongs to the histone H2A family.</text>
</comment>
<evidence type="ECO:0000256" key="5">
    <source>
        <dbReference type="ARBA" id="ARBA00022454"/>
    </source>
</evidence>
<dbReference type="GO" id="GO:0046982">
    <property type="term" value="F:protein heterodimerization activity"/>
    <property type="evidence" value="ECO:0007669"/>
    <property type="project" value="InterPro"/>
</dbReference>
<dbReference type="Proteomes" id="UP000541444">
    <property type="component" value="Unassembled WGS sequence"/>
</dbReference>
<dbReference type="PROSITE" id="PS50158">
    <property type="entry name" value="ZF_CCHC"/>
    <property type="match status" value="1"/>
</dbReference>
<name>A0A7J7P2F4_9MAGN</name>
<feature type="region of interest" description="Disordered" evidence="10">
    <location>
        <begin position="44"/>
        <end position="74"/>
    </location>
</feature>
<keyword evidence="7" id="KW-0539">Nucleus</keyword>
<evidence type="ECO:0000256" key="2">
    <source>
        <dbReference type="ARBA" id="ARBA00004286"/>
    </source>
</evidence>
<dbReference type="Pfam" id="PF16211">
    <property type="entry name" value="Histone_H2A_C"/>
    <property type="match status" value="1"/>
</dbReference>
<keyword evidence="9" id="KW-0479">Metal-binding</keyword>
<evidence type="ECO:0000313" key="12">
    <source>
        <dbReference type="EMBL" id="KAF6173412.1"/>
    </source>
</evidence>
<evidence type="ECO:0000313" key="13">
    <source>
        <dbReference type="Proteomes" id="UP000541444"/>
    </source>
</evidence>
<sequence>MGWAAPLITSPNFHNFDPLWWASLDDTTVDNLRDDQRSTISTPVTRETIPSPSRTTGIEVTPFPAGIELPDPEVPSRVPPEALNYRRSQIETGLPITTTTGRHVPPPETATLGNHGMSLPIPIDPYCPYPNTNTEWWKMRRELKERFIPMNYNEVAFGKLQSLKMGLSSLDDYTDQFHLLKAHARLHETEALSNSRLIGTSLASELYAQYRSTLSAATAPRTFVLGNCYGCGKPGHKKRDCPVFAKKVGLVVNGMCESVIATVQRALQEEDEEEIEMHTTFVRESSGAPPPLLCGQNLLRRRFPVGRIHRHLKSRIAANGRVGATAAVYSAAILEYLTAEVLELAGNASKDLKVKRITPRHLQLAIRGDEELDTLIKGTIAGGGVIPHIHKSLINKSAKD</sequence>